<sequence length="371" mass="37912">MGPAAGLQARLGVSRGAFTLDAQLAAAPGTVLAIVGPNGAGKSTALRCLAGLTRLRAGRIVLHGSVLDDPATGAFLPPAKRSVGVMFQDYRLFPRLSVLDNVAFGLRARGVRRRAAGVAAAGWLDRVGLREHAGARPETLSGGQAQRVALARALAVRPELLLLDEPFAALDAESRLDLRDDLADHLSSYAGSTVLVTHDPNDALALADRLVVLDGGRVVDEGATADVVARPRSRFVAKLVGANLLTGQVSGGVARFGALLAPAPGCADGPVLATIAPSAVHLSITGAAGVGGPAQVTGGPTGLTGQAERADHVRRVVAHPGFVRVHLAGEPELMADLPTGRLPGLAPGTAVRVTIPPDAFIIYSDDARCPT</sequence>
<dbReference type="InterPro" id="IPR050093">
    <property type="entry name" value="ABC_SmlMolc_Importer"/>
</dbReference>
<dbReference type="EC" id="3.6.3.29" evidence="5"/>
<dbReference type="PATRIC" id="fig|1502723.3.peg.2036"/>
<name>A0A0D8BFI8_9ACTN</name>
<dbReference type="AlphaFoldDB" id="A0A0D8BFI8"/>
<keyword evidence="6" id="KW-1185">Reference proteome</keyword>
<dbReference type="InterPro" id="IPR003593">
    <property type="entry name" value="AAA+_ATPase"/>
</dbReference>
<dbReference type="RefSeq" id="WP_242418885.1">
    <property type="nucleotide sequence ID" value="NZ_JYFN01000020.1"/>
</dbReference>
<dbReference type="GO" id="GO:0016887">
    <property type="term" value="F:ATP hydrolysis activity"/>
    <property type="evidence" value="ECO:0007669"/>
    <property type="project" value="InterPro"/>
</dbReference>
<reference evidence="5 6" key="2">
    <citation type="journal article" date="2016" name="Genome Announc.">
        <title>Permanent Draft Genome Sequences for Two Variants of Frankia sp. Strain CpI1, the First Frankia Strain Isolated from Root Nodules of Comptonia peregrina.</title>
        <authorList>
            <person name="Oshone R."/>
            <person name="Hurst S.G.IV."/>
            <person name="Abebe-Akele F."/>
            <person name="Simpson S."/>
            <person name="Morris K."/>
            <person name="Thomas W.K."/>
            <person name="Tisa L.S."/>
        </authorList>
    </citation>
    <scope>NUCLEOTIDE SEQUENCE [LARGE SCALE GENOMIC DNA]</scope>
    <source>
        <strain evidence="6">CpI1-S</strain>
    </source>
</reference>
<dbReference type="EMBL" id="JYFN01000020">
    <property type="protein sequence ID" value="KJE22719.1"/>
    <property type="molecule type" value="Genomic_DNA"/>
</dbReference>
<keyword evidence="1" id="KW-0813">Transport</keyword>
<accession>A0A0D8BFI8</accession>
<comment type="caution">
    <text evidence="5">The sequence shown here is derived from an EMBL/GenBank/DDBJ whole genome shotgun (WGS) entry which is preliminary data.</text>
</comment>
<evidence type="ECO:0000256" key="3">
    <source>
        <dbReference type="ARBA" id="ARBA00022840"/>
    </source>
</evidence>
<dbReference type="PANTHER" id="PTHR42781:SF4">
    <property type="entry name" value="SPERMIDINE_PUTRESCINE IMPORT ATP-BINDING PROTEIN POTA"/>
    <property type="match status" value="1"/>
</dbReference>
<evidence type="ECO:0000313" key="6">
    <source>
        <dbReference type="Proteomes" id="UP000032545"/>
    </source>
</evidence>
<reference evidence="6" key="1">
    <citation type="submission" date="2015-02" db="EMBL/GenBank/DDBJ databases">
        <title>Draft Genome of Frankia sp. CpI1-S.</title>
        <authorList>
            <person name="Oshone R.T."/>
            <person name="Ngom M."/>
            <person name="Ghodhbane-Gtari F."/>
            <person name="Gtari M."/>
            <person name="Morris K."/>
            <person name="Thomas K."/>
            <person name="Sen A."/>
            <person name="Tisa L.S."/>
        </authorList>
    </citation>
    <scope>NUCLEOTIDE SEQUENCE [LARGE SCALE GENOMIC DNA]</scope>
    <source>
        <strain evidence="6">CpI1-S</strain>
    </source>
</reference>
<dbReference type="InterPro" id="IPR027417">
    <property type="entry name" value="P-loop_NTPase"/>
</dbReference>
<feature type="domain" description="ABC transporter" evidence="4">
    <location>
        <begin position="2"/>
        <end position="240"/>
    </location>
</feature>
<dbReference type="PROSITE" id="PS00211">
    <property type="entry name" value="ABC_TRANSPORTER_1"/>
    <property type="match status" value="1"/>
</dbReference>
<keyword evidence="3" id="KW-0067">ATP-binding</keyword>
<evidence type="ECO:0000259" key="4">
    <source>
        <dbReference type="PROSITE" id="PS50893"/>
    </source>
</evidence>
<dbReference type="InterPro" id="IPR017871">
    <property type="entry name" value="ABC_transporter-like_CS"/>
</dbReference>
<proteinExistence type="predicted"/>
<evidence type="ECO:0000313" key="5">
    <source>
        <dbReference type="EMBL" id="KJE22719.1"/>
    </source>
</evidence>
<gene>
    <name evidence="5" type="ORF">FF36_02898</name>
</gene>
<dbReference type="Proteomes" id="UP000032545">
    <property type="component" value="Unassembled WGS sequence"/>
</dbReference>
<dbReference type="Pfam" id="PF00005">
    <property type="entry name" value="ABC_tran"/>
    <property type="match status" value="1"/>
</dbReference>
<organism evidence="5 6">
    <name type="scientific">Frankia torreyi</name>
    <dbReference type="NCBI Taxonomy" id="1856"/>
    <lineage>
        <taxon>Bacteria</taxon>
        <taxon>Bacillati</taxon>
        <taxon>Actinomycetota</taxon>
        <taxon>Actinomycetes</taxon>
        <taxon>Frankiales</taxon>
        <taxon>Frankiaceae</taxon>
        <taxon>Frankia</taxon>
    </lineage>
</organism>
<dbReference type="GO" id="GO:0005524">
    <property type="term" value="F:ATP binding"/>
    <property type="evidence" value="ECO:0007669"/>
    <property type="project" value="UniProtKB-KW"/>
</dbReference>
<dbReference type="InterPro" id="IPR003439">
    <property type="entry name" value="ABC_transporter-like_ATP-bd"/>
</dbReference>
<protein>
    <submittedName>
        <fullName evidence="5">ABC-type spermidine/putrescine transport system, ATPase component</fullName>
        <ecNumber evidence="5">3.6.3.29</ecNumber>
    </submittedName>
</protein>
<evidence type="ECO:0000256" key="1">
    <source>
        <dbReference type="ARBA" id="ARBA00022448"/>
    </source>
</evidence>
<dbReference type="SMART" id="SM00382">
    <property type="entry name" value="AAA"/>
    <property type="match status" value="1"/>
</dbReference>
<dbReference type="PROSITE" id="PS50893">
    <property type="entry name" value="ABC_TRANSPORTER_2"/>
    <property type="match status" value="1"/>
</dbReference>
<evidence type="ECO:0000256" key="2">
    <source>
        <dbReference type="ARBA" id="ARBA00022741"/>
    </source>
</evidence>
<keyword evidence="2" id="KW-0547">Nucleotide-binding</keyword>
<dbReference type="Gene3D" id="3.40.50.300">
    <property type="entry name" value="P-loop containing nucleotide triphosphate hydrolases"/>
    <property type="match status" value="1"/>
</dbReference>
<keyword evidence="5" id="KW-0378">Hydrolase</keyword>
<dbReference type="PANTHER" id="PTHR42781">
    <property type="entry name" value="SPERMIDINE/PUTRESCINE IMPORT ATP-BINDING PROTEIN POTA"/>
    <property type="match status" value="1"/>
</dbReference>
<dbReference type="SUPFAM" id="SSF52540">
    <property type="entry name" value="P-loop containing nucleoside triphosphate hydrolases"/>
    <property type="match status" value="1"/>
</dbReference>